<name>A0A2N3PZR0_9PROT</name>
<evidence type="ECO:0000313" key="3">
    <source>
        <dbReference type="Proteomes" id="UP000233293"/>
    </source>
</evidence>
<evidence type="ECO:0000313" key="2">
    <source>
        <dbReference type="EMBL" id="PKU25883.1"/>
    </source>
</evidence>
<dbReference type="Gene3D" id="3.90.1340.10">
    <property type="entry name" value="Phage tail collar domain"/>
    <property type="match status" value="1"/>
</dbReference>
<protein>
    <recommendedName>
        <fullName evidence="1">Phage tail collar domain-containing protein</fullName>
    </recommendedName>
</protein>
<dbReference type="EMBL" id="PIUM01000003">
    <property type="protein sequence ID" value="PKU25883.1"/>
    <property type="molecule type" value="Genomic_DNA"/>
</dbReference>
<comment type="caution">
    <text evidence="2">The sequence shown here is derived from an EMBL/GenBank/DDBJ whole genome shotgun (WGS) entry which is preliminary data.</text>
</comment>
<dbReference type="SUPFAM" id="SSF88874">
    <property type="entry name" value="Receptor-binding domain of short tail fibre protein gp12"/>
    <property type="match status" value="1"/>
</dbReference>
<dbReference type="AlphaFoldDB" id="A0A2N3PZR0"/>
<keyword evidence="3" id="KW-1185">Reference proteome</keyword>
<accession>A0A2N3PZR0</accession>
<dbReference type="Proteomes" id="UP000233293">
    <property type="component" value="Unassembled WGS sequence"/>
</dbReference>
<sequence length="255" mass="25588">MIMAEPYIGQVLLWAGERIPNGWHVCDGTLLSVQNFTALFSIIGTRYGGNGTSNFAIPDLRSCVPFGADSRGAPIEGANNAPWPVAVEPYLQMQLELTANNIPQHIHGATFAGTGGGGSGPLQASGTVSLPFSAPTTVNSTGTAKIAASTLAAGSSSATANAVLATTAGPPAKIYATGTPDTVLGTSTSVSVSGSATVTGNASGTVTLPVTGATGITGGSVTVQPFGLGYPVTLTLPTRPMNYIIAVEGLYPSYN</sequence>
<proteinExistence type="predicted"/>
<organism evidence="2 3">
    <name type="scientific">Telmatospirillum siberiense</name>
    <dbReference type="NCBI Taxonomy" id="382514"/>
    <lineage>
        <taxon>Bacteria</taxon>
        <taxon>Pseudomonadati</taxon>
        <taxon>Pseudomonadota</taxon>
        <taxon>Alphaproteobacteria</taxon>
        <taxon>Rhodospirillales</taxon>
        <taxon>Rhodospirillaceae</taxon>
        <taxon>Telmatospirillum</taxon>
    </lineage>
</organism>
<reference evidence="3" key="1">
    <citation type="submission" date="2017-12" db="EMBL/GenBank/DDBJ databases">
        <title>Draft genome sequence of Telmatospirillum siberiense 26-4b1T, an acidotolerant peatland alphaproteobacterium potentially involved in sulfur cycling.</title>
        <authorList>
            <person name="Hausmann B."/>
            <person name="Pjevac P."/>
            <person name="Schreck K."/>
            <person name="Herbold C.W."/>
            <person name="Daims H."/>
            <person name="Wagner M."/>
            <person name="Pester M."/>
            <person name="Loy A."/>
        </authorList>
    </citation>
    <scope>NUCLEOTIDE SEQUENCE [LARGE SCALE GENOMIC DNA]</scope>
    <source>
        <strain evidence="3">26-4b1</strain>
    </source>
</reference>
<feature type="domain" description="Phage tail collar" evidence="1">
    <location>
        <begin position="9"/>
        <end position="64"/>
    </location>
</feature>
<evidence type="ECO:0000259" key="1">
    <source>
        <dbReference type="Pfam" id="PF07484"/>
    </source>
</evidence>
<dbReference type="InterPro" id="IPR011083">
    <property type="entry name" value="Phage_tail_collar_dom"/>
</dbReference>
<dbReference type="InterPro" id="IPR037053">
    <property type="entry name" value="Phage_tail_collar_dom_sf"/>
</dbReference>
<gene>
    <name evidence="2" type="ORF">CWS72_04830</name>
</gene>
<dbReference type="Pfam" id="PF07484">
    <property type="entry name" value="Collar"/>
    <property type="match status" value="1"/>
</dbReference>